<keyword evidence="2" id="KW-0325">Glycoprotein</keyword>
<dbReference type="GO" id="GO:0070006">
    <property type="term" value="F:metalloaminopeptidase activity"/>
    <property type="evidence" value="ECO:0007669"/>
    <property type="project" value="TreeGrafter"/>
</dbReference>
<dbReference type="FunFam" id="1.10.390.10:FF:000033">
    <property type="entry name" value="Endoplasmic reticulum aminopeptidase 1b"/>
    <property type="match status" value="1"/>
</dbReference>
<dbReference type="PANTHER" id="PTHR11533:SF294">
    <property type="entry name" value="THYROTROPIN-RELEASING HORMONE-DEGRADING ECTOENZYME"/>
    <property type="match status" value="1"/>
</dbReference>
<name>A0A0L7L5N2_OPEBR</name>
<protein>
    <submittedName>
        <fullName evidence="6">Aminopeptidase N-like protein</fullName>
    </submittedName>
</protein>
<comment type="caution">
    <text evidence="6">The sequence shown here is derived from an EMBL/GenBank/DDBJ whole genome shotgun (WGS) entry which is preliminary data.</text>
</comment>
<gene>
    <name evidence="6" type="ORF">OBRU01_10298</name>
</gene>
<organism evidence="6 7">
    <name type="scientific">Operophtera brumata</name>
    <name type="common">Winter moth</name>
    <name type="synonym">Phalaena brumata</name>
    <dbReference type="NCBI Taxonomy" id="104452"/>
    <lineage>
        <taxon>Eukaryota</taxon>
        <taxon>Metazoa</taxon>
        <taxon>Ecdysozoa</taxon>
        <taxon>Arthropoda</taxon>
        <taxon>Hexapoda</taxon>
        <taxon>Insecta</taxon>
        <taxon>Pterygota</taxon>
        <taxon>Neoptera</taxon>
        <taxon>Endopterygota</taxon>
        <taxon>Lepidoptera</taxon>
        <taxon>Glossata</taxon>
        <taxon>Ditrysia</taxon>
        <taxon>Geometroidea</taxon>
        <taxon>Geometridae</taxon>
        <taxon>Larentiinae</taxon>
        <taxon>Operophtera</taxon>
    </lineage>
</organism>
<dbReference type="GO" id="GO:0008270">
    <property type="term" value="F:zinc ion binding"/>
    <property type="evidence" value="ECO:0007669"/>
    <property type="project" value="InterPro"/>
</dbReference>
<dbReference type="PRINTS" id="PR00756">
    <property type="entry name" value="ALADIPTASE"/>
</dbReference>
<keyword evidence="7" id="KW-1185">Reference proteome</keyword>
<dbReference type="InterPro" id="IPR034016">
    <property type="entry name" value="M1_APN-typ"/>
</dbReference>
<dbReference type="Gene3D" id="3.30.2010.30">
    <property type="match status" value="1"/>
</dbReference>
<evidence type="ECO:0000259" key="4">
    <source>
        <dbReference type="Pfam" id="PF01433"/>
    </source>
</evidence>
<dbReference type="InterPro" id="IPR042097">
    <property type="entry name" value="Aminopeptidase_N-like_N_sf"/>
</dbReference>
<dbReference type="GO" id="GO:0043171">
    <property type="term" value="P:peptide catabolic process"/>
    <property type="evidence" value="ECO:0007669"/>
    <property type="project" value="TreeGrafter"/>
</dbReference>
<dbReference type="CDD" id="cd09601">
    <property type="entry name" value="M1_APN-Q_like"/>
    <property type="match status" value="1"/>
</dbReference>
<evidence type="ECO:0000256" key="3">
    <source>
        <dbReference type="ARBA" id="ARBA00023288"/>
    </source>
</evidence>
<feature type="domain" description="Peptidase M1 membrane alanine aminopeptidase" evidence="4">
    <location>
        <begin position="275"/>
        <end position="339"/>
    </location>
</feature>
<dbReference type="Pfam" id="PF01433">
    <property type="entry name" value="Peptidase_M1"/>
    <property type="match status" value="1"/>
</dbReference>
<dbReference type="Proteomes" id="UP000037510">
    <property type="component" value="Unassembled WGS sequence"/>
</dbReference>
<dbReference type="SUPFAM" id="SSF63737">
    <property type="entry name" value="Leukotriene A4 hydrolase N-terminal domain"/>
    <property type="match status" value="1"/>
</dbReference>
<evidence type="ECO:0000313" key="7">
    <source>
        <dbReference type="Proteomes" id="UP000037510"/>
    </source>
</evidence>
<dbReference type="GO" id="GO:0098552">
    <property type="term" value="C:side of membrane"/>
    <property type="evidence" value="ECO:0007669"/>
    <property type="project" value="UniProtKB-KW"/>
</dbReference>
<dbReference type="GO" id="GO:0006508">
    <property type="term" value="P:proteolysis"/>
    <property type="evidence" value="ECO:0007669"/>
    <property type="project" value="InterPro"/>
</dbReference>
<feature type="domain" description="Aminopeptidase N-like N-terminal" evidence="5">
    <location>
        <begin position="112"/>
        <end position="239"/>
    </location>
</feature>
<evidence type="ECO:0000256" key="2">
    <source>
        <dbReference type="ARBA" id="ARBA00022622"/>
    </source>
</evidence>
<comment type="subcellular location">
    <subcellularLocation>
        <location evidence="1">Cell membrane</location>
        <topology evidence="1">Lipid-anchor</topology>
        <topology evidence="1">GPI-anchor</topology>
    </subcellularLocation>
</comment>
<reference evidence="6 7" key="1">
    <citation type="journal article" date="2015" name="Genome Biol. Evol.">
        <title>The genome of winter moth (Operophtera brumata) provides a genomic perspective on sexual dimorphism and phenology.</title>
        <authorList>
            <person name="Derks M.F."/>
            <person name="Smit S."/>
            <person name="Salis L."/>
            <person name="Schijlen E."/>
            <person name="Bossers A."/>
            <person name="Mateman C."/>
            <person name="Pijl A.S."/>
            <person name="de Ridder D."/>
            <person name="Groenen M.A."/>
            <person name="Visser M.E."/>
            <person name="Megens H.J."/>
        </authorList>
    </citation>
    <scope>NUCLEOTIDE SEQUENCE [LARGE SCALE GENOMIC DNA]</scope>
    <source>
        <strain evidence="6">WM2013NL</strain>
        <tissue evidence="6">Head and thorax</tissue>
    </source>
</reference>
<dbReference type="InterPro" id="IPR001930">
    <property type="entry name" value="Peptidase_M1"/>
</dbReference>
<dbReference type="STRING" id="104452.A0A0L7L5N2"/>
<evidence type="ECO:0000259" key="5">
    <source>
        <dbReference type="Pfam" id="PF17900"/>
    </source>
</evidence>
<accession>A0A0L7L5N2</accession>
<dbReference type="InterPro" id="IPR014782">
    <property type="entry name" value="Peptidase_M1_dom"/>
</dbReference>
<keyword evidence="3" id="KW-0449">Lipoprotein</keyword>
<dbReference type="Pfam" id="PF17900">
    <property type="entry name" value="Peptidase_M1_N"/>
    <property type="match status" value="1"/>
</dbReference>
<proteinExistence type="predicted"/>
<dbReference type="SUPFAM" id="SSF55486">
    <property type="entry name" value="Metalloproteases ('zincins'), catalytic domain"/>
    <property type="match status" value="1"/>
</dbReference>
<keyword evidence="6" id="KW-0645">Protease</keyword>
<evidence type="ECO:0000313" key="6">
    <source>
        <dbReference type="EMBL" id="KOB70715.1"/>
    </source>
</evidence>
<keyword evidence="6" id="KW-0031">Aminopeptidase</keyword>
<dbReference type="GO" id="GO:0005615">
    <property type="term" value="C:extracellular space"/>
    <property type="evidence" value="ECO:0007669"/>
    <property type="project" value="TreeGrafter"/>
</dbReference>
<dbReference type="InterPro" id="IPR050344">
    <property type="entry name" value="Peptidase_M1_aminopeptidases"/>
</dbReference>
<dbReference type="EMBL" id="JTDY01002793">
    <property type="protein sequence ID" value="KOB70715.1"/>
    <property type="molecule type" value="Genomic_DNA"/>
</dbReference>
<dbReference type="Gene3D" id="2.60.40.1730">
    <property type="entry name" value="tricorn interacting facor f3 domain"/>
    <property type="match status" value="1"/>
</dbReference>
<sequence>MLHLSTVSSKAAHEAYREPSPEPYPFVVKSVIVHRLHKRRAAPQPRTAPRISRWLHPLSVLCALQLTLAASYLLPGDVKPSHYDVRLLYDVDPATNYSFYGVVDITRISLTGGNEPLSVNDVKLNETYNLLTLELDRELQQSENYILTIPFFGNLKPGLDGVYISNYVNKDTNNKEYLIATQFEATSARKGFPCFDEPLYKATFRITIGHHTSYTAVSNMPLEKASDDKLNSVPMSTYLVAFVVSKFSYVESPAHLSKTKFKIWARSDAIDQTSYAATVGPKVLTHFEEWFNVSFPLPKQDMIAIPDFSAGAMENWGLITYRETALLYDKEQSSFLNKERL</sequence>
<dbReference type="PANTHER" id="PTHR11533">
    <property type="entry name" value="PROTEASE M1 ZINC METALLOPROTEASE"/>
    <property type="match status" value="1"/>
</dbReference>
<keyword evidence="6" id="KW-0378">Hydrolase</keyword>
<evidence type="ECO:0000256" key="1">
    <source>
        <dbReference type="ARBA" id="ARBA00004609"/>
    </source>
</evidence>
<dbReference type="GO" id="GO:0042277">
    <property type="term" value="F:peptide binding"/>
    <property type="evidence" value="ECO:0007669"/>
    <property type="project" value="TreeGrafter"/>
</dbReference>
<dbReference type="AlphaFoldDB" id="A0A0L7L5N2"/>
<keyword evidence="2" id="KW-0472">Membrane</keyword>
<dbReference type="GO" id="GO:0005737">
    <property type="term" value="C:cytoplasm"/>
    <property type="evidence" value="ECO:0007669"/>
    <property type="project" value="TreeGrafter"/>
</dbReference>
<dbReference type="GO" id="GO:0005886">
    <property type="term" value="C:plasma membrane"/>
    <property type="evidence" value="ECO:0007669"/>
    <property type="project" value="UniProtKB-SubCell"/>
</dbReference>
<keyword evidence="2" id="KW-0336">GPI-anchor</keyword>
<dbReference type="InterPro" id="IPR045357">
    <property type="entry name" value="Aminopeptidase_N-like_N"/>
</dbReference>